<comment type="caution">
    <text evidence="1">The sequence shown here is derived from an EMBL/GenBank/DDBJ whole genome shotgun (WGS) entry which is preliminary data.</text>
</comment>
<reference evidence="1 2" key="1">
    <citation type="submission" date="2016-02" db="EMBL/GenBank/DDBJ databases">
        <title>Band-tailed pigeon sequencing and assembly.</title>
        <authorList>
            <person name="Soares A.E."/>
            <person name="Novak B.J."/>
            <person name="Rice E.S."/>
            <person name="O'Connell B."/>
            <person name="Chang D."/>
            <person name="Weber S."/>
            <person name="Shapiro B."/>
        </authorList>
    </citation>
    <scope>NUCLEOTIDE SEQUENCE [LARGE SCALE GENOMIC DNA]</scope>
    <source>
        <strain evidence="1">BTP2013</strain>
        <tissue evidence="1">Blood</tissue>
    </source>
</reference>
<dbReference type="EMBL" id="LSYS01007350">
    <property type="protein sequence ID" value="OPJ71789.1"/>
    <property type="molecule type" value="Genomic_DNA"/>
</dbReference>
<dbReference type="AlphaFoldDB" id="A0A1V4JHW1"/>
<sequence length="165" mass="18430">MPSTRQVWGCRAWTSQAREAQSRRSCGSFSCVLWEDSCKECLTKKLQIGSCEEREVCPVGLAVGCSAGCCLGFYCRQHLLSSPITPAHCFDHILYWFCLLLDSRTDSSPLPPEGAADLLGRKPLESCAWTAMQRHQPQGFAFLCQRRARAPSISSLCQVYRNVFS</sequence>
<organism evidence="1 2">
    <name type="scientific">Patagioenas fasciata monilis</name>
    <dbReference type="NCBI Taxonomy" id="372326"/>
    <lineage>
        <taxon>Eukaryota</taxon>
        <taxon>Metazoa</taxon>
        <taxon>Chordata</taxon>
        <taxon>Craniata</taxon>
        <taxon>Vertebrata</taxon>
        <taxon>Euteleostomi</taxon>
        <taxon>Archelosauria</taxon>
        <taxon>Archosauria</taxon>
        <taxon>Dinosauria</taxon>
        <taxon>Saurischia</taxon>
        <taxon>Theropoda</taxon>
        <taxon>Coelurosauria</taxon>
        <taxon>Aves</taxon>
        <taxon>Neognathae</taxon>
        <taxon>Neoaves</taxon>
        <taxon>Columbimorphae</taxon>
        <taxon>Columbiformes</taxon>
        <taxon>Columbidae</taxon>
        <taxon>Patagioenas</taxon>
    </lineage>
</organism>
<name>A0A1V4JHW1_PATFA</name>
<keyword evidence="2" id="KW-1185">Reference proteome</keyword>
<proteinExistence type="predicted"/>
<gene>
    <name evidence="1" type="ORF">AV530_020063</name>
</gene>
<evidence type="ECO:0000313" key="1">
    <source>
        <dbReference type="EMBL" id="OPJ71789.1"/>
    </source>
</evidence>
<accession>A0A1V4JHW1</accession>
<dbReference type="Proteomes" id="UP000190648">
    <property type="component" value="Unassembled WGS sequence"/>
</dbReference>
<evidence type="ECO:0000313" key="2">
    <source>
        <dbReference type="Proteomes" id="UP000190648"/>
    </source>
</evidence>
<protein>
    <submittedName>
        <fullName evidence="1">Uncharacterized protein</fullName>
    </submittedName>
</protein>